<accession>H6U8I9</accession>
<dbReference type="EMBL" id="UGHK01000001">
    <property type="protein sequence ID" value="STO70286.1"/>
    <property type="molecule type" value="Genomic_DNA"/>
</dbReference>
<reference evidence="3 4" key="2">
    <citation type="submission" date="2018-06" db="EMBL/GenBank/DDBJ databases">
        <authorList>
            <consortium name="Pathogen Informatics"/>
            <person name="Doyle S."/>
        </authorList>
    </citation>
    <scope>NUCLEOTIDE SEQUENCE [LARGE SCALE GENOMIC DNA]</scope>
    <source>
        <strain evidence="3 4">NCTC11296</strain>
    </source>
</reference>
<dbReference type="EMBL" id="JN627905">
    <property type="protein sequence ID" value="AFA44260.1"/>
    <property type="molecule type" value="Genomic_DNA"/>
</dbReference>
<reference evidence="2" key="1">
    <citation type="submission" date="2011-08" db="EMBL/GenBank/DDBJ databases">
        <title>Identification of pro-phages and pro-phage like genetic features within Avibacterium paragallinarum.</title>
        <authorList>
            <person name="Roodt Y."/>
            <person name="Albertyn J."/>
            <person name="Bragg R.R."/>
        </authorList>
    </citation>
    <scope>NUCLEOTIDE SEQUENCE</scope>
    <source>
        <strain evidence="2">Modesto</strain>
    </source>
</reference>
<sequence length="484" mass="54865">MRRKSGKGSFRGIPFLIEEQQDISGGRRLVQFEYPLRDDGLTEDLGLRLRNYHVSCLVIGDDYIKQAEKLIEALEKPDEGELKHPYFGTKTVRVEDYKTSYSTSEQRIARFEITFIPAINDIAPLAKKDTLLGALSQYADALNALADEFAEMIEEALAFLDELTAPIFELVDAFVGLIETVFDGGYMLVGAGMEFKNRLISVKNQIGVLIRTPKLLAKELQALVNFSTQIGVYQSGRYRPQTQYGNLTVSQNIDNKKQSAVESKRVFVWLDTMINSVQTQQNKLHHHYGELQTSDVSRLAQSQLQHQPLSLALARTFRGQSKQNMVALLQAKTQFIFLRLIQASLVMEYGNAIMREVSLSSQMRNIKITEGIIPNAIESKGDVQRYMNEINERLETLVFALADNEQWQSYDALEQYRLALLSDLRTRGELLAHSQTITLNDTQPALVVEFNTNGNARGWEKLSLRNHIRHPLFCVGGKEIEVLL</sequence>
<evidence type="ECO:0000313" key="3">
    <source>
        <dbReference type="EMBL" id="STO70286.1"/>
    </source>
</evidence>
<evidence type="ECO:0000313" key="2">
    <source>
        <dbReference type="EMBL" id="AFA44260.1"/>
    </source>
</evidence>
<evidence type="ECO:0000313" key="4">
    <source>
        <dbReference type="Proteomes" id="UP000254465"/>
    </source>
</evidence>
<feature type="domain" description="DNA circulation N-terminal" evidence="1">
    <location>
        <begin position="6"/>
        <end position="92"/>
    </location>
</feature>
<dbReference type="InterPro" id="IPR009826">
    <property type="entry name" value="DNA_circ_N"/>
</dbReference>
<name>H6U8I9_AVIPA</name>
<proteinExistence type="predicted"/>
<protein>
    <submittedName>
        <fullName evidence="3">64 kDa virion protein</fullName>
    </submittedName>
    <submittedName>
        <fullName evidence="2">DNA circulation protein</fullName>
    </submittedName>
</protein>
<evidence type="ECO:0000259" key="1">
    <source>
        <dbReference type="Pfam" id="PF07157"/>
    </source>
</evidence>
<dbReference type="AlphaFoldDB" id="H6U8I9"/>
<dbReference type="Proteomes" id="UP000254465">
    <property type="component" value="Unassembled WGS sequence"/>
</dbReference>
<dbReference type="RefSeq" id="WP_017806883.1">
    <property type="nucleotide sequence ID" value="NZ_CP104914.1"/>
</dbReference>
<gene>
    <name evidence="3" type="primary">muN</name>
    <name evidence="3" type="ORF">NCTC11296_00166</name>
</gene>
<organism evidence="2">
    <name type="scientific">Avibacterium paragallinarum</name>
    <name type="common">Haemophilus gallinarum</name>
    <dbReference type="NCBI Taxonomy" id="728"/>
    <lineage>
        <taxon>Bacteria</taxon>
        <taxon>Pseudomonadati</taxon>
        <taxon>Pseudomonadota</taxon>
        <taxon>Gammaproteobacteria</taxon>
        <taxon>Pasteurellales</taxon>
        <taxon>Pasteurellaceae</taxon>
        <taxon>Avibacterium</taxon>
    </lineage>
</organism>
<dbReference type="Pfam" id="PF07157">
    <property type="entry name" value="DNA_circ_N"/>
    <property type="match status" value="1"/>
</dbReference>